<evidence type="ECO:0000256" key="1">
    <source>
        <dbReference type="SAM" id="MobiDB-lite"/>
    </source>
</evidence>
<dbReference type="InterPro" id="IPR056703">
    <property type="entry name" value="DUF7801"/>
</dbReference>
<evidence type="ECO:0000259" key="3">
    <source>
        <dbReference type="Pfam" id="PF25078"/>
    </source>
</evidence>
<dbReference type="Pfam" id="PF15456">
    <property type="entry name" value="Uds1"/>
    <property type="match status" value="1"/>
</dbReference>
<dbReference type="Proteomes" id="UP000582016">
    <property type="component" value="Unassembled WGS sequence"/>
</dbReference>
<feature type="domain" description="Up-regulated during septation protein 1" evidence="2">
    <location>
        <begin position="93"/>
        <end position="222"/>
    </location>
</feature>
<reference evidence="4 5" key="1">
    <citation type="submission" date="2020-05" db="EMBL/GenBank/DDBJ databases">
        <title>Identification and distribution of gene clusters putatively required for synthesis of sphingolipid metabolism inhibitors in phylogenetically diverse species of the filamentous fungus Fusarium.</title>
        <authorList>
            <person name="Kim H.-S."/>
            <person name="Busman M."/>
            <person name="Brown D.W."/>
            <person name="Divon H."/>
            <person name="Uhlig S."/>
            <person name="Proctor R.H."/>
        </authorList>
    </citation>
    <scope>NUCLEOTIDE SEQUENCE [LARGE SCALE GENOMIC DNA]</scope>
    <source>
        <strain evidence="4 5">NRRL 13617</strain>
    </source>
</reference>
<evidence type="ECO:0000259" key="2">
    <source>
        <dbReference type="Pfam" id="PF15456"/>
    </source>
</evidence>
<protein>
    <submittedName>
        <fullName evidence="4">Laminin epi-1</fullName>
    </submittedName>
</protein>
<name>A0A8H5JD84_9HYPO</name>
<dbReference type="PANTHER" id="PTHR45615">
    <property type="entry name" value="MYOSIN HEAVY CHAIN, NON-MUSCLE"/>
    <property type="match status" value="1"/>
</dbReference>
<organism evidence="4 5">
    <name type="scientific">Fusarium phyllophilum</name>
    <dbReference type="NCBI Taxonomy" id="47803"/>
    <lineage>
        <taxon>Eukaryota</taxon>
        <taxon>Fungi</taxon>
        <taxon>Dikarya</taxon>
        <taxon>Ascomycota</taxon>
        <taxon>Pezizomycotina</taxon>
        <taxon>Sordariomycetes</taxon>
        <taxon>Hypocreomycetidae</taxon>
        <taxon>Hypocreales</taxon>
        <taxon>Nectriaceae</taxon>
        <taxon>Fusarium</taxon>
        <taxon>Fusarium fujikuroi species complex</taxon>
    </lineage>
</organism>
<feature type="region of interest" description="Disordered" evidence="1">
    <location>
        <begin position="226"/>
        <end position="245"/>
    </location>
</feature>
<feature type="domain" description="DUF7801" evidence="3">
    <location>
        <begin position="905"/>
        <end position="956"/>
    </location>
</feature>
<feature type="compositionally biased region" description="Basic and acidic residues" evidence="1">
    <location>
        <begin position="558"/>
        <end position="578"/>
    </location>
</feature>
<feature type="compositionally biased region" description="Basic and acidic residues" evidence="1">
    <location>
        <begin position="1071"/>
        <end position="1090"/>
    </location>
</feature>
<dbReference type="OrthoDB" id="5569911at2759"/>
<dbReference type="PANTHER" id="PTHR45615:SF63">
    <property type="entry name" value="CHROMOSOME UNDETERMINED SCAFFOLD_10, WHOLE GENOME SHOTGUN SEQUENCE"/>
    <property type="match status" value="1"/>
</dbReference>
<feature type="compositionally biased region" description="Basic and acidic residues" evidence="1">
    <location>
        <begin position="170"/>
        <end position="187"/>
    </location>
</feature>
<feature type="region of interest" description="Disordered" evidence="1">
    <location>
        <begin position="1"/>
        <end position="24"/>
    </location>
</feature>
<dbReference type="InterPro" id="IPR029191">
    <property type="entry name" value="Uds1"/>
</dbReference>
<feature type="region of interest" description="Disordered" evidence="1">
    <location>
        <begin position="1049"/>
        <end position="1090"/>
    </location>
</feature>
<feature type="region of interest" description="Disordered" evidence="1">
    <location>
        <begin position="158"/>
        <end position="187"/>
    </location>
</feature>
<dbReference type="EMBL" id="JAAOAQ010000343">
    <property type="protein sequence ID" value="KAF5553244.1"/>
    <property type="molecule type" value="Genomic_DNA"/>
</dbReference>
<proteinExistence type="predicted"/>
<gene>
    <name evidence="4" type="ORF">FPHYL_8756</name>
</gene>
<feature type="region of interest" description="Disordered" evidence="1">
    <location>
        <begin position="557"/>
        <end position="578"/>
    </location>
</feature>
<dbReference type="SUPFAM" id="SSF57997">
    <property type="entry name" value="Tropomyosin"/>
    <property type="match status" value="1"/>
</dbReference>
<dbReference type="AlphaFoldDB" id="A0A8H5JD84"/>
<keyword evidence="5" id="KW-1185">Reference proteome</keyword>
<evidence type="ECO:0000313" key="5">
    <source>
        <dbReference type="Proteomes" id="UP000582016"/>
    </source>
</evidence>
<accession>A0A8H5JD84</accession>
<evidence type="ECO:0000313" key="4">
    <source>
        <dbReference type="EMBL" id="KAF5553244.1"/>
    </source>
</evidence>
<sequence length="1117" mass="125354">MSAYAREGSPYGYGSNRMSPPAPSPRGKIFVEGYRSEIINGFEKDNQLYNPVRLLSTAVEADGPAASNLYCVQMNPDRPQSSALVDLRDPIQVHLLTETALSDSKEYAILSQEEVDDLKKQSQSLSQRVESTRQNLTIQSKYRDAAISMARLYNPGKLDGKRRSLLGRNSGDHARAKEAEAERQASERKCEELAAELFNLEKRLMEPQRRLLEHTAGILQLTHKASNKKKDLTPPLQPLNGMPGSPESLYTYTRNSMDRAGDEHYFNDNDYYDQANGVSTRGQPRQQPIEIPLKSPIREQNQLRDEMEKMKDENLHLQGQANSLVKSITEMEVRLENLNGSLRDAIVRFNPSKNEDYYDPPFGVSGMKPGELLNNQLDYLEMGLNAIEVEQEESSGETVKTDGAFEKRIESLNQQVRDLLLTVDPSYPAVPQSPQDNFETKLDYLEDALRAADAELERAVQVAQAGPPEKQDGDQVERILMSLWNMMQTGFAKIKKEKEERRRARMERGYEDEEVSDDEFDIEETFSLPGFSNRVQWLYSQATTLKNQKSVLQRQIKQQRELNNKSDAEKDEELARKQEELDETQVLLARAERDAMTAQTMLSETLEELEGARSVAHNAGPSRAEAEGSSRKVAELEADVKRLQADLAGAAGAAGAAHAQLEERDEKIVELERDLDQLKSDLANAAASAAAAQSQIEDRESKITALGAELDYLETAQSEIEERNKRIAALQSELEQANTAHAQIEERDAKIATLHTEVQEVNTLRDQVEVHSATIATLKAELEKTNDLEARLEERNARVTHLESDMELLQADLAGAAGAAGAAQAQLEERNSKIAVLESDIKQLEERLSAAESSSNNTRNQLTGVDSVIDALNAQLDEVNRSKQMAEDNARSLQQRVDGQKEELATKKKMLKDKEDELELLNMNLVEMKTELTIAQAELDGAYGSRAERAADVAAIKTSGEVMKLQNQLTRLKNELAGTVQELEEVTRETLSAEREKIELENKLQDVQSAKKTLEGQVVTLRQRLEADMEKAREHITKLQEDLDGERLKAIPPNGGVGRGASMLSEQFRATMREERKKFQESLKYQQEERARARQLEEELAKFKRDQGSARASLNPQ</sequence>
<dbReference type="Pfam" id="PF25078">
    <property type="entry name" value="DUF7801"/>
    <property type="match status" value="1"/>
</dbReference>
<dbReference type="Gene3D" id="1.10.287.1490">
    <property type="match status" value="2"/>
</dbReference>
<comment type="caution">
    <text evidence="4">The sequence shown here is derived from an EMBL/GenBank/DDBJ whole genome shotgun (WGS) entry which is preliminary data.</text>
</comment>